<comment type="caution">
    <text evidence="1">The sequence shown here is derived from an EMBL/GenBank/DDBJ whole genome shotgun (WGS) entry which is preliminary data.</text>
</comment>
<evidence type="ECO:0000313" key="1">
    <source>
        <dbReference type="EMBL" id="GFH12698.1"/>
    </source>
</evidence>
<proteinExistence type="predicted"/>
<gene>
    <name evidence="1" type="ORF">HaLaN_08432</name>
</gene>
<accession>A0A699YZ54</accession>
<protein>
    <submittedName>
        <fullName evidence="1">Uncharacterized protein</fullName>
    </submittedName>
</protein>
<evidence type="ECO:0000313" key="2">
    <source>
        <dbReference type="Proteomes" id="UP000485058"/>
    </source>
</evidence>
<keyword evidence="2" id="KW-1185">Reference proteome</keyword>
<sequence>MFLRPKPAAPPAELPRMGKGMGAVNPLAIFTRSGWASTRAKPTWPLWRTRSAALPAQWCPCGSGRLQPGSTYRDSGITRQAQATKTWLANVKPQLTALSRVSSKPSSLASYRRFADTVLATYDAMWAEVSEPRWANAKFRLYCGKKRVVAGFWSKLIKQAKQRWPDRVLALAYGAAGFSGSGSIGCRVWLY</sequence>
<dbReference type="Proteomes" id="UP000485058">
    <property type="component" value="Unassembled WGS sequence"/>
</dbReference>
<dbReference type="EMBL" id="BLLF01000531">
    <property type="protein sequence ID" value="GFH12698.1"/>
    <property type="molecule type" value="Genomic_DNA"/>
</dbReference>
<dbReference type="AlphaFoldDB" id="A0A699YZ54"/>
<reference evidence="1 2" key="1">
    <citation type="submission" date="2020-02" db="EMBL/GenBank/DDBJ databases">
        <title>Draft genome sequence of Haematococcus lacustris strain NIES-144.</title>
        <authorList>
            <person name="Morimoto D."/>
            <person name="Nakagawa S."/>
            <person name="Yoshida T."/>
            <person name="Sawayama S."/>
        </authorList>
    </citation>
    <scope>NUCLEOTIDE SEQUENCE [LARGE SCALE GENOMIC DNA]</scope>
    <source>
        <strain evidence="1 2">NIES-144</strain>
    </source>
</reference>
<organism evidence="1 2">
    <name type="scientific">Haematococcus lacustris</name>
    <name type="common">Green alga</name>
    <name type="synonym">Haematococcus pluvialis</name>
    <dbReference type="NCBI Taxonomy" id="44745"/>
    <lineage>
        <taxon>Eukaryota</taxon>
        <taxon>Viridiplantae</taxon>
        <taxon>Chlorophyta</taxon>
        <taxon>core chlorophytes</taxon>
        <taxon>Chlorophyceae</taxon>
        <taxon>CS clade</taxon>
        <taxon>Chlamydomonadales</taxon>
        <taxon>Haematococcaceae</taxon>
        <taxon>Haematococcus</taxon>
    </lineage>
</organism>
<name>A0A699YZ54_HAELA</name>